<keyword evidence="2" id="KW-1185">Reference proteome</keyword>
<dbReference type="Proteomes" id="UP000279089">
    <property type="component" value="Unassembled WGS sequence"/>
</dbReference>
<accession>A0A3N4MA14</accession>
<evidence type="ECO:0000313" key="1">
    <source>
        <dbReference type="EMBL" id="RPD40594.1"/>
    </source>
</evidence>
<reference evidence="2" key="1">
    <citation type="submission" date="2018-11" db="EMBL/GenBank/DDBJ databases">
        <title>Chitinophaga lutea sp.nov., isolate from arsenic contaminated soil.</title>
        <authorList>
            <person name="Zong Y."/>
        </authorList>
    </citation>
    <scope>NUCLEOTIDE SEQUENCE [LARGE SCALE GENOMIC DNA]</scope>
    <source>
        <strain evidence="2">YLT18</strain>
    </source>
</reference>
<gene>
    <name evidence="1" type="ORF">EG028_14950</name>
</gene>
<evidence type="ECO:0000313" key="2">
    <source>
        <dbReference type="Proteomes" id="UP000279089"/>
    </source>
</evidence>
<sequence>MTRVAIFFICLFALLLGRDAYVYAGTHPYHHNCSRYTLAQKTDNTRHVKIPDTHKYRARFVETEVEKGTGFLVTEKVEDDDTSTSFSRKYKLLARFYLVFSAVFLAGCLHNRIKTAPVFIGILSNKYIVQRVLRI</sequence>
<dbReference type="EMBL" id="RMBX01000007">
    <property type="protein sequence ID" value="RPD40594.1"/>
    <property type="molecule type" value="Genomic_DNA"/>
</dbReference>
<dbReference type="AlphaFoldDB" id="A0A3N4MA14"/>
<protein>
    <submittedName>
        <fullName evidence="1">Uncharacterized protein</fullName>
    </submittedName>
</protein>
<name>A0A3N4MA14_9BACT</name>
<proteinExistence type="predicted"/>
<organism evidence="1 2">
    <name type="scientific">Chitinophaga barathri</name>
    <dbReference type="NCBI Taxonomy" id="1647451"/>
    <lineage>
        <taxon>Bacteria</taxon>
        <taxon>Pseudomonadati</taxon>
        <taxon>Bacteroidota</taxon>
        <taxon>Chitinophagia</taxon>
        <taxon>Chitinophagales</taxon>
        <taxon>Chitinophagaceae</taxon>
        <taxon>Chitinophaga</taxon>
    </lineage>
</organism>
<comment type="caution">
    <text evidence="1">The sequence shown here is derived from an EMBL/GenBank/DDBJ whole genome shotgun (WGS) entry which is preliminary data.</text>
</comment>